<dbReference type="EMBL" id="LLXU01000053">
    <property type="protein sequence ID" value="KRG46672.1"/>
    <property type="molecule type" value="Genomic_DNA"/>
</dbReference>
<dbReference type="Proteomes" id="UP000051802">
    <property type="component" value="Unassembled WGS sequence"/>
</dbReference>
<evidence type="ECO:0000313" key="1">
    <source>
        <dbReference type="EMBL" id="KRG46672.1"/>
    </source>
</evidence>
<dbReference type="STRING" id="676599.ARC20_04995"/>
<accession>A0A0R0AN31</accession>
<comment type="caution">
    <text evidence="1">The sequence shown here is derived from an EMBL/GenBank/DDBJ whole genome shotgun (WGS) entry which is preliminary data.</text>
</comment>
<name>A0A0R0AN31_9GAMM</name>
<proteinExistence type="predicted"/>
<reference evidence="1 2" key="1">
    <citation type="submission" date="2015-10" db="EMBL/GenBank/DDBJ databases">
        <title>Genome sequencing and analysis of members of genus Stenotrophomonas.</title>
        <authorList>
            <person name="Patil P.P."/>
            <person name="Midha S."/>
            <person name="Patil P.B."/>
        </authorList>
    </citation>
    <scope>NUCLEOTIDE SEQUENCE [LARGE SCALE GENOMIC DNA]</scope>
    <source>
        <strain evidence="1 2">JCM 16536</strain>
    </source>
</reference>
<keyword evidence="2" id="KW-1185">Reference proteome</keyword>
<gene>
    <name evidence="1" type="ORF">ARC20_04995</name>
</gene>
<protein>
    <submittedName>
        <fullName evidence="1">Uncharacterized protein</fullName>
    </submittedName>
</protein>
<dbReference type="AlphaFoldDB" id="A0A0R0AN31"/>
<sequence length="107" mass="12204">MLTHHDVAFSNLIDRVARYGAATCAWDELYAWFGAEEIDATVWRAVYARYREICTHYGFEELPELQVYRFDAFFTLVREGADDEGVAIIGADGELEEEEDGEEDEAA</sequence>
<organism evidence="1 2">
    <name type="scientific">Stenotrophomonas panacihumi</name>
    <dbReference type="NCBI Taxonomy" id="676599"/>
    <lineage>
        <taxon>Bacteria</taxon>
        <taxon>Pseudomonadati</taxon>
        <taxon>Pseudomonadota</taxon>
        <taxon>Gammaproteobacteria</taxon>
        <taxon>Lysobacterales</taxon>
        <taxon>Lysobacteraceae</taxon>
        <taxon>Stenotrophomonas</taxon>
    </lineage>
</organism>
<evidence type="ECO:0000313" key="2">
    <source>
        <dbReference type="Proteomes" id="UP000051802"/>
    </source>
</evidence>
<dbReference type="OrthoDB" id="6064889at2"/>
<dbReference type="RefSeq" id="WP_057644468.1">
    <property type="nucleotide sequence ID" value="NZ_LLXU01000053.1"/>
</dbReference>